<gene>
    <name evidence="12" type="ORF">IFO69_01250</name>
</gene>
<dbReference type="Pfam" id="PF00072">
    <property type="entry name" value="Response_reg"/>
    <property type="match status" value="1"/>
</dbReference>
<reference evidence="12 13" key="1">
    <citation type="submission" date="2020-09" db="EMBL/GenBank/DDBJ databases">
        <title>Echinicola sp. CAU 1574 isolated from sand of Sido Beach.</title>
        <authorList>
            <person name="Kim W."/>
        </authorList>
    </citation>
    <scope>NUCLEOTIDE SEQUENCE [LARGE SCALE GENOMIC DNA]</scope>
    <source>
        <strain evidence="12 13">CAU 1574</strain>
    </source>
</reference>
<dbReference type="Pfam" id="PF02518">
    <property type="entry name" value="HATPase_c"/>
    <property type="match status" value="1"/>
</dbReference>
<dbReference type="InterPro" id="IPR005467">
    <property type="entry name" value="His_kinase_dom"/>
</dbReference>
<dbReference type="InterPro" id="IPR036097">
    <property type="entry name" value="HisK_dim/P_sf"/>
</dbReference>
<dbReference type="InterPro" id="IPR011110">
    <property type="entry name" value="Reg_prop"/>
</dbReference>
<dbReference type="Proteomes" id="UP000647133">
    <property type="component" value="Unassembled WGS sequence"/>
</dbReference>
<evidence type="ECO:0000256" key="7">
    <source>
        <dbReference type="PROSITE-ProRule" id="PRU00169"/>
    </source>
</evidence>
<dbReference type="PROSITE" id="PS00041">
    <property type="entry name" value="HTH_ARAC_FAMILY_1"/>
    <property type="match status" value="1"/>
</dbReference>
<proteinExistence type="predicted"/>
<evidence type="ECO:0000256" key="3">
    <source>
        <dbReference type="ARBA" id="ARBA00022553"/>
    </source>
</evidence>
<dbReference type="InterPro" id="IPR015943">
    <property type="entry name" value="WD40/YVTN_repeat-like_dom_sf"/>
</dbReference>
<dbReference type="Pfam" id="PF07494">
    <property type="entry name" value="Reg_prop"/>
    <property type="match status" value="9"/>
</dbReference>
<dbReference type="InterPro" id="IPR001789">
    <property type="entry name" value="Sig_transdc_resp-reg_receiver"/>
</dbReference>
<dbReference type="InterPro" id="IPR011006">
    <property type="entry name" value="CheY-like_superfamily"/>
</dbReference>
<dbReference type="InterPro" id="IPR018062">
    <property type="entry name" value="HTH_AraC-typ_CS"/>
</dbReference>
<keyword evidence="8" id="KW-1133">Transmembrane helix</keyword>
<dbReference type="CDD" id="cd00075">
    <property type="entry name" value="HATPase"/>
    <property type="match status" value="1"/>
</dbReference>
<dbReference type="InterPro" id="IPR018060">
    <property type="entry name" value="HTH_AraC"/>
</dbReference>
<name>A0ABR9AEY3_9BACT</name>
<feature type="domain" description="Response regulatory" evidence="11">
    <location>
        <begin position="1151"/>
        <end position="1266"/>
    </location>
</feature>
<evidence type="ECO:0000313" key="13">
    <source>
        <dbReference type="Proteomes" id="UP000647133"/>
    </source>
</evidence>
<dbReference type="InterPro" id="IPR004358">
    <property type="entry name" value="Sig_transdc_His_kin-like_C"/>
</dbReference>
<dbReference type="InterPro" id="IPR009057">
    <property type="entry name" value="Homeodomain-like_sf"/>
</dbReference>
<dbReference type="EC" id="2.7.13.3" evidence="2"/>
<evidence type="ECO:0000313" key="12">
    <source>
        <dbReference type="EMBL" id="MBD8487364.1"/>
    </source>
</evidence>
<dbReference type="RefSeq" id="WP_192007165.1">
    <property type="nucleotide sequence ID" value="NZ_JACYTQ010000001.1"/>
</dbReference>
<organism evidence="12 13">
    <name type="scientific">Echinicola arenosa</name>
    <dbReference type="NCBI Taxonomy" id="2774144"/>
    <lineage>
        <taxon>Bacteria</taxon>
        <taxon>Pseudomonadati</taxon>
        <taxon>Bacteroidota</taxon>
        <taxon>Cytophagia</taxon>
        <taxon>Cytophagales</taxon>
        <taxon>Cyclobacteriaceae</taxon>
        <taxon>Echinicola</taxon>
    </lineage>
</organism>
<dbReference type="InterPro" id="IPR011123">
    <property type="entry name" value="Y_Y_Y"/>
</dbReference>
<evidence type="ECO:0000256" key="2">
    <source>
        <dbReference type="ARBA" id="ARBA00012438"/>
    </source>
</evidence>
<comment type="caution">
    <text evidence="12">The sequence shown here is derived from an EMBL/GenBank/DDBJ whole genome shotgun (WGS) entry which is preliminary data.</text>
</comment>
<evidence type="ECO:0000256" key="1">
    <source>
        <dbReference type="ARBA" id="ARBA00000085"/>
    </source>
</evidence>
<evidence type="ECO:0000259" key="9">
    <source>
        <dbReference type="PROSITE" id="PS01124"/>
    </source>
</evidence>
<dbReference type="PANTHER" id="PTHR43547:SF2">
    <property type="entry name" value="HYBRID SIGNAL TRANSDUCTION HISTIDINE KINASE C"/>
    <property type="match status" value="1"/>
</dbReference>
<evidence type="ECO:0000259" key="11">
    <source>
        <dbReference type="PROSITE" id="PS50110"/>
    </source>
</evidence>
<feature type="domain" description="HTH araC/xylS-type" evidence="9">
    <location>
        <begin position="1298"/>
        <end position="1397"/>
    </location>
</feature>
<keyword evidence="6" id="KW-0804">Transcription</keyword>
<dbReference type="Gene3D" id="2.130.10.10">
    <property type="entry name" value="YVTN repeat-like/Quinoprotein amine dehydrogenase"/>
    <property type="match status" value="3"/>
</dbReference>
<dbReference type="Gene3D" id="3.40.50.2300">
    <property type="match status" value="1"/>
</dbReference>
<evidence type="ECO:0000259" key="10">
    <source>
        <dbReference type="PROSITE" id="PS50109"/>
    </source>
</evidence>
<dbReference type="Gene3D" id="1.10.287.130">
    <property type="match status" value="1"/>
</dbReference>
<dbReference type="Pfam" id="PF07495">
    <property type="entry name" value="Y_Y_Y"/>
    <property type="match status" value="1"/>
</dbReference>
<dbReference type="InterPro" id="IPR036890">
    <property type="entry name" value="HATPase_C_sf"/>
</dbReference>
<keyword evidence="13" id="KW-1185">Reference proteome</keyword>
<dbReference type="Pfam" id="PF12833">
    <property type="entry name" value="HTH_18"/>
    <property type="match status" value="1"/>
</dbReference>
<dbReference type="PANTHER" id="PTHR43547">
    <property type="entry name" value="TWO-COMPONENT HISTIDINE KINASE"/>
    <property type="match status" value="1"/>
</dbReference>
<evidence type="ECO:0000256" key="8">
    <source>
        <dbReference type="SAM" id="Phobius"/>
    </source>
</evidence>
<evidence type="ECO:0000256" key="6">
    <source>
        <dbReference type="ARBA" id="ARBA00023163"/>
    </source>
</evidence>
<accession>A0ABR9AEY3</accession>
<dbReference type="SMART" id="SM00448">
    <property type="entry name" value="REC"/>
    <property type="match status" value="1"/>
</dbReference>
<dbReference type="InterPro" id="IPR003594">
    <property type="entry name" value="HATPase_dom"/>
</dbReference>
<keyword evidence="8" id="KW-0472">Membrane</keyword>
<dbReference type="Gene3D" id="1.10.10.60">
    <property type="entry name" value="Homeodomain-like"/>
    <property type="match status" value="1"/>
</dbReference>
<keyword evidence="8" id="KW-0812">Transmembrane</keyword>
<evidence type="ECO:0000256" key="5">
    <source>
        <dbReference type="ARBA" id="ARBA00023125"/>
    </source>
</evidence>
<dbReference type="SMART" id="SM00387">
    <property type="entry name" value="HATPase_c"/>
    <property type="match status" value="1"/>
</dbReference>
<comment type="catalytic activity">
    <reaction evidence="1">
        <text>ATP + protein L-histidine = ADP + protein N-phospho-L-histidine.</text>
        <dbReference type="EC" id="2.7.13.3"/>
    </reaction>
</comment>
<dbReference type="PROSITE" id="PS50110">
    <property type="entry name" value="RESPONSE_REGULATORY"/>
    <property type="match status" value="1"/>
</dbReference>
<dbReference type="InterPro" id="IPR003661">
    <property type="entry name" value="HisK_dim/P_dom"/>
</dbReference>
<dbReference type="CDD" id="cd00082">
    <property type="entry name" value="HisKA"/>
    <property type="match status" value="1"/>
</dbReference>
<dbReference type="SUPFAM" id="SSF55874">
    <property type="entry name" value="ATPase domain of HSP90 chaperone/DNA topoisomerase II/histidine kinase"/>
    <property type="match status" value="1"/>
</dbReference>
<dbReference type="PRINTS" id="PR00344">
    <property type="entry name" value="BCTRLSENSOR"/>
</dbReference>
<sequence length="1401" mass="159572">MLYRPCISIFLLILTCTALFGQGTGHPFYKFTHFTSQDGLPQNSILAILQDDMGYLWFGTDDGLARFDGYQFTVYKHQFQNPNSLNNNVIRGLAQDKNGYIWISTEGGGINIYDPKTASFCSIRNSELINSKKTGSLLIDHQGNIWVSTLTDGIYKVNLPPSSEIHHLDKLVDQLKVTHYTKDNSRLADDNIWQLFQDSSQQIWIGTYDHGAQLIDPITGTFSSIDIYHHGKKVKSVKGFFEDNEKNLWIGTENHGVFIKAPESKSFKPFRTSSGLEEENITSFLQDKQGNIWIGTLGGGLFVYETNSSTVYHYDDNPSDSYSLNGKSVYTMLEDENGNLWIGMYSGEGLNKINPSSQHFEHYRPQVNDRGSLSGKMVKSIFIDHQANLWVGMFNGGLNVKMDGANNFREVPLNSNSGQGSTNVQVIFEDSHRKLWIGTDGSGLYQYSPSLNKMKAYHHDVHDSTSLSKDEIWAIAEDGNGSLWIGMANGGGLNRFDPSTNQFQPFYHRPNNPRTPSFNDVRTLLVDSKNRLWIGTYGGGLNRYDFDTDTFVYYKHDPSNNQSISHDIITSLHEDQHGAIWVGTFGGGLNQLDPATQNFNHFRENDGLPSDVIKAVLEDDSGQLWISTVKGLSSFNPEMGTFKNYTAEDGLQSNEFNLGSAFKSIDGKMYFGGTNGFNAFLPEQIGLPQSPKKPVLTKLRVLNRVVHPGDTVEQNVLLTNSISYTDELTLYDDHNSFELEFSAMEFNQQEKIGYAYMLEGFDKDWVYTDASRRYAAYSNLLPGEYIFKVKSTSENGLQSSEERTLQLSVLPPWYKSTIAFWVYIILFLLIAYFVKSIIGFRIKMKNDLRFERLENQKQEEINQLKLRFFTNISHELRTPLMLIKLPLEQLIRQKDLSYQIHQQLNSIHNNASRLLRLINQLLEFRKQETGHLKLEVQEYNPLSFFKSVFASFEALAKQRNIDFKLILEDHLPKKIWFDLDQMEKVAYNICYNAFKFTPNGGKISVQVKNRTLTEGNTNIEGIEIIVEDNGKGIPLKYQDRIFERFFQIEDPHRNITAGTGIGLSLSKNIVEFHHGKISMSSIPDVHTAFSIFLRNGKEHFQPHEIRSIPITGKSERPTLEEELSTLDLHMLSSINPKNDNTSVDAALKNKKLLLVEDNEELLYLMKSALKDHFQILTASNGKEGLHVATSRFPDIIISDVMMPEMDGVELCSLLKKEIKTSHIPVLLLTARSNHDYQLEGYSSGADDYLSKPFPLDLMIAKIRNLLHTREKFKEAFKLKPEIMPSDISISPADTELLEKAIQIAEKHMDNPDFDITMFVREMGMSRTILFDKLKATTDHTPNEFIQTLRLKRAAQLLLQSDHKISEISYMVGFNNPKYFSKCFQKHFGCSPRQYSKNKFGS</sequence>
<dbReference type="Pfam" id="PF00512">
    <property type="entry name" value="HisKA"/>
    <property type="match status" value="1"/>
</dbReference>
<dbReference type="SUPFAM" id="SSF52172">
    <property type="entry name" value="CheY-like"/>
    <property type="match status" value="1"/>
</dbReference>
<dbReference type="InterPro" id="IPR013783">
    <property type="entry name" value="Ig-like_fold"/>
</dbReference>
<dbReference type="SUPFAM" id="SSF63829">
    <property type="entry name" value="Calcium-dependent phosphotriesterase"/>
    <property type="match status" value="3"/>
</dbReference>
<dbReference type="PROSITE" id="PS01124">
    <property type="entry name" value="HTH_ARAC_FAMILY_2"/>
    <property type="match status" value="1"/>
</dbReference>
<dbReference type="Gene3D" id="2.60.40.10">
    <property type="entry name" value="Immunoglobulins"/>
    <property type="match status" value="1"/>
</dbReference>
<dbReference type="EMBL" id="JACYTQ010000001">
    <property type="protein sequence ID" value="MBD8487364.1"/>
    <property type="molecule type" value="Genomic_DNA"/>
</dbReference>
<feature type="modified residue" description="4-aspartylphosphate" evidence="7">
    <location>
        <position position="1199"/>
    </location>
</feature>
<protein>
    <recommendedName>
        <fullName evidence="2">histidine kinase</fullName>
        <ecNumber evidence="2">2.7.13.3</ecNumber>
    </recommendedName>
</protein>
<dbReference type="SUPFAM" id="SSF47384">
    <property type="entry name" value="Homodimeric domain of signal transducing histidine kinase"/>
    <property type="match status" value="1"/>
</dbReference>
<evidence type="ECO:0000256" key="4">
    <source>
        <dbReference type="ARBA" id="ARBA00023015"/>
    </source>
</evidence>
<keyword evidence="4" id="KW-0805">Transcription regulation</keyword>
<feature type="domain" description="Histidine kinase" evidence="10">
    <location>
        <begin position="871"/>
        <end position="1097"/>
    </location>
</feature>
<dbReference type="PROSITE" id="PS50109">
    <property type="entry name" value="HIS_KIN"/>
    <property type="match status" value="1"/>
</dbReference>
<dbReference type="CDD" id="cd17574">
    <property type="entry name" value="REC_OmpR"/>
    <property type="match status" value="1"/>
</dbReference>
<dbReference type="SUPFAM" id="SSF46689">
    <property type="entry name" value="Homeodomain-like"/>
    <property type="match status" value="1"/>
</dbReference>
<keyword evidence="3 7" id="KW-0597">Phosphoprotein</keyword>
<dbReference type="Gene3D" id="3.30.565.10">
    <property type="entry name" value="Histidine kinase-like ATPase, C-terminal domain"/>
    <property type="match status" value="1"/>
</dbReference>
<dbReference type="SMART" id="SM00388">
    <property type="entry name" value="HisKA"/>
    <property type="match status" value="1"/>
</dbReference>
<keyword evidence="5" id="KW-0238">DNA-binding</keyword>
<feature type="transmembrane region" description="Helical" evidence="8">
    <location>
        <begin position="813"/>
        <end position="834"/>
    </location>
</feature>
<dbReference type="SMART" id="SM00342">
    <property type="entry name" value="HTH_ARAC"/>
    <property type="match status" value="1"/>
</dbReference>